<dbReference type="GO" id="GO:0003677">
    <property type="term" value="F:DNA binding"/>
    <property type="evidence" value="ECO:0007669"/>
    <property type="project" value="InterPro"/>
</dbReference>
<dbReference type="InterPro" id="IPR010982">
    <property type="entry name" value="Lambda_DNA-bd_dom_sf"/>
</dbReference>
<protein>
    <submittedName>
        <fullName evidence="2">Helix-turn-helix protein</fullName>
    </submittedName>
</protein>
<sequence length="80" mass="9141">MAGKKSEKLDQEYYKRLGKRIKDLRISAGYKNADFFAYDHGIGRSQYSEYERGKDMRLSTLRKLAVAHGITVDVLLKGLA</sequence>
<comment type="caution">
    <text evidence="2">The sequence shown here is derived from an EMBL/GenBank/DDBJ whole genome shotgun (WGS) entry which is preliminary data.</text>
</comment>
<dbReference type="SUPFAM" id="SSF47413">
    <property type="entry name" value="lambda repressor-like DNA-binding domains"/>
    <property type="match status" value="1"/>
</dbReference>
<proteinExistence type="predicted"/>
<name>A0A562TCM0_CHIJA</name>
<dbReference type="AlphaFoldDB" id="A0A562TCM0"/>
<evidence type="ECO:0000259" key="1">
    <source>
        <dbReference type="PROSITE" id="PS50943"/>
    </source>
</evidence>
<reference evidence="2 3" key="1">
    <citation type="journal article" date="2013" name="Stand. Genomic Sci.">
        <title>Genomic Encyclopedia of Type Strains, Phase I: The one thousand microbial genomes (KMG-I) project.</title>
        <authorList>
            <person name="Kyrpides N.C."/>
            <person name="Woyke T."/>
            <person name="Eisen J.A."/>
            <person name="Garrity G."/>
            <person name="Lilburn T.G."/>
            <person name="Beck B.J."/>
            <person name="Whitman W.B."/>
            <person name="Hugenholtz P."/>
            <person name="Klenk H.P."/>
        </authorList>
    </citation>
    <scope>NUCLEOTIDE SEQUENCE [LARGE SCALE GENOMIC DNA]</scope>
    <source>
        <strain evidence="2 3">DSM 13484</strain>
    </source>
</reference>
<dbReference type="Pfam" id="PF01381">
    <property type="entry name" value="HTH_3"/>
    <property type="match status" value="1"/>
</dbReference>
<gene>
    <name evidence="2" type="ORF">LX66_0668</name>
</gene>
<dbReference type="EMBL" id="VLLG01000002">
    <property type="protein sequence ID" value="TWI91301.1"/>
    <property type="molecule type" value="Genomic_DNA"/>
</dbReference>
<organism evidence="2 3">
    <name type="scientific">Chitinophaga japonensis</name>
    <name type="common">Flexibacter japonensis</name>
    <dbReference type="NCBI Taxonomy" id="104662"/>
    <lineage>
        <taxon>Bacteria</taxon>
        <taxon>Pseudomonadati</taxon>
        <taxon>Bacteroidota</taxon>
        <taxon>Chitinophagia</taxon>
        <taxon>Chitinophagales</taxon>
        <taxon>Chitinophagaceae</taxon>
        <taxon>Chitinophaga</taxon>
    </lineage>
</organism>
<feature type="domain" description="HTH cro/C1-type" evidence="1">
    <location>
        <begin position="41"/>
        <end position="75"/>
    </location>
</feature>
<dbReference type="Gene3D" id="1.10.260.40">
    <property type="entry name" value="lambda repressor-like DNA-binding domains"/>
    <property type="match status" value="1"/>
</dbReference>
<evidence type="ECO:0000313" key="3">
    <source>
        <dbReference type="Proteomes" id="UP000316778"/>
    </source>
</evidence>
<dbReference type="SMART" id="SM00530">
    <property type="entry name" value="HTH_XRE"/>
    <property type="match status" value="1"/>
</dbReference>
<dbReference type="RefSeq" id="WP_145710456.1">
    <property type="nucleotide sequence ID" value="NZ_BAAAFY010000001.1"/>
</dbReference>
<accession>A0A562TCM0</accession>
<dbReference type="CDD" id="cd00093">
    <property type="entry name" value="HTH_XRE"/>
    <property type="match status" value="1"/>
</dbReference>
<dbReference type="Proteomes" id="UP000316778">
    <property type="component" value="Unassembled WGS sequence"/>
</dbReference>
<keyword evidence="3" id="KW-1185">Reference proteome</keyword>
<dbReference type="PROSITE" id="PS50943">
    <property type="entry name" value="HTH_CROC1"/>
    <property type="match status" value="1"/>
</dbReference>
<dbReference type="OrthoDB" id="674942at2"/>
<evidence type="ECO:0000313" key="2">
    <source>
        <dbReference type="EMBL" id="TWI91301.1"/>
    </source>
</evidence>
<dbReference type="InterPro" id="IPR001387">
    <property type="entry name" value="Cro/C1-type_HTH"/>
</dbReference>